<protein>
    <submittedName>
        <fullName evidence="1">Uncharacterized protein</fullName>
    </submittedName>
</protein>
<evidence type="ECO:0000313" key="2">
    <source>
        <dbReference type="Proteomes" id="UP000701853"/>
    </source>
</evidence>
<comment type="caution">
    <text evidence="1">The sequence shown here is derived from an EMBL/GenBank/DDBJ whole genome shotgun (WGS) entry which is preliminary data.</text>
</comment>
<dbReference type="GO" id="GO:0034728">
    <property type="term" value="P:nucleosome organization"/>
    <property type="evidence" value="ECO:0007669"/>
    <property type="project" value="TreeGrafter"/>
</dbReference>
<reference evidence="1 2" key="1">
    <citation type="journal article" date="2021" name="bioRxiv">
        <title>The Gossypium anomalum genome as a resource for cotton improvement and evolutionary analysis of hybrid incompatibility.</title>
        <authorList>
            <person name="Grover C.E."/>
            <person name="Yuan D."/>
            <person name="Arick M.A."/>
            <person name="Miller E.R."/>
            <person name="Hu G."/>
            <person name="Peterson D.G."/>
            <person name="Wendel J.F."/>
            <person name="Udall J.A."/>
        </authorList>
    </citation>
    <scope>NUCLEOTIDE SEQUENCE [LARGE SCALE GENOMIC DNA]</scope>
    <source>
        <strain evidence="1">JFW-Udall</strain>
        <tissue evidence="1">Leaf</tissue>
    </source>
</reference>
<dbReference type="GO" id="GO:0042393">
    <property type="term" value="F:histone binding"/>
    <property type="evidence" value="ECO:0007669"/>
    <property type="project" value="TreeGrafter"/>
</dbReference>
<dbReference type="OrthoDB" id="1001620at2759"/>
<name>A0A8J5Z1L7_9ROSI</name>
<accession>A0A8J5Z1L7</accession>
<dbReference type="GO" id="GO:0031491">
    <property type="term" value="F:nucleosome binding"/>
    <property type="evidence" value="ECO:0007669"/>
    <property type="project" value="TreeGrafter"/>
</dbReference>
<sequence length="495" mass="57679">MLFVWIKKKIRNMETIKNPDRNYLVKRGEKLAKSYEFALPFSSFDEWLFLSYSSNLPNHHSVKRVKNSLFNNGRNSKISPRQFYLVFVQPSFVNFVVVVKLVPPSILSLRTVDLSPTRSLPPQSCLFSLVRTSDPVLYDDDGELVQENRISGICQFPKGTEMFKWLKRAGKRTKVVEQLGSSDDEGLLFDDIFGEEKASFCGQNYEMSDFIVGEEESYGEGSSLRRLKINKKKMEQVVIICSSALNDKVPTTDDTNQTLNHQKQVQASKVNLDNSSEFELFFLANKYTTEKDDLIRQTDIPERMQMIEEIVGPPSLDKRSIEEETIWIHNQLVMNSYILFCKRRTEERSVEVSVLLNKIKKEDIMRFLELHHVEKFDVLFIAMYRKEQCLSLLDDFEQNEAENEDNDDVGKAGQLKWHKSREWLRCLNQWPSHNNGLYTVVRKSVLQMHQRKIYDKECLKIDNGEKYTLNKLLSGFNIICTIYNLCYLDSFDCGC</sequence>
<dbReference type="InterPro" id="IPR023319">
    <property type="entry name" value="Tex-like_HTH_dom_sf"/>
</dbReference>
<dbReference type="PANTHER" id="PTHR10145">
    <property type="entry name" value="TRANSCRIPTION ELONGATION FACTOR SPT6"/>
    <property type="match status" value="1"/>
</dbReference>
<gene>
    <name evidence="1" type="ORF">CXB51_015772</name>
</gene>
<evidence type="ECO:0000313" key="1">
    <source>
        <dbReference type="EMBL" id="KAG8490527.1"/>
    </source>
</evidence>
<dbReference type="Gene3D" id="1.10.10.650">
    <property type="entry name" value="RuvA domain 2-like"/>
    <property type="match status" value="1"/>
</dbReference>
<dbReference type="EMBL" id="JAHUZN010000006">
    <property type="protein sequence ID" value="KAG8490527.1"/>
    <property type="molecule type" value="Genomic_DNA"/>
</dbReference>
<dbReference type="Proteomes" id="UP000701853">
    <property type="component" value="Chromosome 6"/>
</dbReference>
<organism evidence="1 2">
    <name type="scientific">Gossypium anomalum</name>
    <dbReference type="NCBI Taxonomy" id="47600"/>
    <lineage>
        <taxon>Eukaryota</taxon>
        <taxon>Viridiplantae</taxon>
        <taxon>Streptophyta</taxon>
        <taxon>Embryophyta</taxon>
        <taxon>Tracheophyta</taxon>
        <taxon>Spermatophyta</taxon>
        <taxon>Magnoliopsida</taxon>
        <taxon>eudicotyledons</taxon>
        <taxon>Gunneridae</taxon>
        <taxon>Pentapetalae</taxon>
        <taxon>rosids</taxon>
        <taxon>malvids</taxon>
        <taxon>Malvales</taxon>
        <taxon>Malvaceae</taxon>
        <taxon>Malvoideae</taxon>
        <taxon>Gossypium</taxon>
    </lineage>
</organism>
<dbReference type="AlphaFoldDB" id="A0A8J5Z1L7"/>
<proteinExistence type="predicted"/>
<dbReference type="GO" id="GO:0008023">
    <property type="term" value="C:transcription elongation factor complex"/>
    <property type="evidence" value="ECO:0007669"/>
    <property type="project" value="TreeGrafter"/>
</dbReference>
<keyword evidence="2" id="KW-1185">Reference proteome</keyword>
<dbReference type="PANTHER" id="PTHR10145:SF6">
    <property type="entry name" value="TRANSCRIPTION ELONGATION FACTOR SPT6"/>
    <property type="match status" value="1"/>
</dbReference>
<dbReference type="InterPro" id="IPR017072">
    <property type="entry name" value="TF_Spt6"/>
</dbReference>
<dbReference type="GO" id="GO:0140673">
    <property type="term" value="P:transcription elongation-coupled chromatin remodeling"/>
    <property type="evidence" value="ECO:0007669"/>
    <property type="project" value="InterPro"/>
</dbReference>